<sequence length="153" mass="17887">MNSEESQTHCNTISQKEFYSQIFQCVAYITHKCPVVQQLFLKWSNLTLKEKYLLKYITFFVDDPGKTNSYIPILEGFNYWSNLQDREGACGFRENPFTFTFSLEDEKKIFQLIIIIDNIVTNIALRSTLCEEIKKSGLNKISKEETICEQGDR</sequence>
<name>A0ABM5IZH2_DIAVI</name>
<evidence type="ECO:0000313" key="2">
    <source>
        <dbReference type="Proteomes" id="UP001652700"/>
    </source>
</evidence>
<reference evidence="1" key="1">
    <citation type="submission" date="2025-05" db="UniProtKB">
        <authorList>
            <consortium name="EnsemblMetazoa"/>
        </authorList>
    </citation>
    <scope>IDENTIFICATION</scope>
</reference>
<accession>A0ABM5IZH2</accession>
<dbReference type="EnsemblMetazoa" id="XM_028296613.2">
    <property type="protein sequence ID" value="XP_028152414.2"/>
    <property type="gene ID" value="LOC114345815"/>
</dbReference>
<dbReference type="Proteomes" id="UP001652700">
    <property type="component" value="Unplaced"/>
</dbReference>
<keyword evidence="2" id="KW-1185">Reference proteome</keyword>
<organism evidence="1 2">
    <name type="scientific">Diabrotica virgifera virgifera</name>
    <name type="common">western corn rootworm</name>
    <dbReference type="NCBI Taxonomy" id="50390"/>
    <lineage>
        <taxon>Eukaryota</taxon>
        <taxon>Metazoa</taxon>
        <taxon>Ecdysozoa</taxon>
        <taxon>Arthropoda</taxon>
        <taxon>Hexapoda</taxon>
        <taxon>Insecta</taxon>
        <taxon>Pterygota</taxon>
        <taxon>Neoptera</taxon>
        <taxon>Endopterygota</taxon>
        <taxon>Coleoptera</taxon>
        <taxon>Polyphaga</taxon>
        <taxon>Cucujiformia</taxon>
        <taxon>Chrysomeloidea</taxon>
        <taxon>Chrysomelidae</taxon>
        <taxon>Galerucinae</taxon>
        <taxon>Diabroticina</taxon>
        <taxon>Diabroticites</taxon>
        <taxon>Diabrotica</taxon>
    </lineage>
</organism>
<dbReference type="GeneID" id="114345815"/>
<proteinExistence type="predicted"/>
<protein>
    <submittedName>
        <fullName evidence="1">Uncharacterized protein</fullName>
    </submittedName>
</protein>
<evidence type="ECO:0000313" key="1">
    <source>
        <dbReference type="EnsemblMetazoa" id="XP_028152414.2"/>
    </source>
</evidence>
<dbReference type="RefSeq" id="XP_028152414.2">
    <property type="nucleotide sequence ID" value="XM_028296613.2"/>
</dbReference>